<keyword evidence="2" id="KW-1185">Reference proteome</keyword>
<evidence type="ECO:0000313" key="1">
    <source>
        <dbReference type="EMBL" id="ARU62617.1"/>
    </source>
</evidence>
<dbReference type="KEGG" id="tum:CBW65_17805"/>
<dbReference type="AlphaFoldDB" id="A0A1Y0IQA5"/>
<accession>A0A1Y0IQA5</accession>
<organism evidence="1 2">
    <name type="scientific">Tumebacillus avium</name>
    <dbReference type="NCBI Taxonomy" id="1903704"/>
    <lineage>
        <taxon>Bacteria</taxon>
        <taxon>Bacillati</taxon>
        <taxon>Bacillota</taxon>
        <taxon>Bacilli</taxon>
        <taxon>Bacillales</taxon>
        <taxon>Alicyclobacillaceae</taxon>
        <taxon>Tumebacillus</taxon>
    </lineage>
</organism>
<dbReference type="EMBL" id="CP021434">
    <property type="protein sequence ID" value="ARU62617.1"/>
    <property type="molecule type" value="Genomic_DNA"/>
</dbReference>
<evidence type="ECO:0000313" key="2">
    <source>
        <dbReference type="Proteomes" id="UP000195437"/>
    </source>
</evidence>
<protein>
    <submittedName>
        <fullName evidence="1">Uncharacterized protein</fullName>
    </submittedName>
</protein>
<proteinExistence type="predicted"/>
<gene>
    <name evidence="1" type="ORF">CBW65_17805</name>
</gene>
<reference evidence="2" key="1">
    <citation type="submission" date="2017-05" db="EMBL/GenBank/DDBJ databases">
        <authorList>
            <person name="Sung H."/>
        </authorList>
    </citation>
    <scope>NUCLEOTIDE SEQUENCE [LARGE SCALE GENOMIC DNA]</scope>
    <source>
        <strain evidence="2">AR23208</strain>
    </source>
</reference>
<sequence length="257" mass="27604">MKGEGKRLLVVQAVDSFTAGPPLGKYTVTADGVLRPPLQKTNGMNVFQHLADGTYSSQVQAEHYFSEQVTVAVEELDPLYPVVIVPLAPKPSYPFAGETTLIRASFSDEDGLPLPGMRVRGTAISESCTKAKLSAEAVAGTRELALSRLSGRIRVGERYALGAETVTIAEAKEGSRTFLLTAPLLASHARGVSLLPCVETVTDVRGEVVLAFGNCKSAAFDVRITVFHGERELCREVRVQEGTLLNLRAVNLDDFAS</sequence>
<dbReference type="Proteomes" id="UP000195437">
    <property type="component" value="Chromosome"/>
</dbReference>
<name>A0A1Y0IQA5_9BACL</name>